<evidence type="ECO:0008006" key="3">
    <source>
        <dbReference type="Google" id="ProtNLM"/>
    </source>
</evidence>
<name>A0ABU8BEW5_9BRAD</name>
<keyword evidence="2" id="KW-1185">Reference proteome</keyword>
<sequence length="482" mass="51285">MTDATVAGGDKIRCDACPVMCYIKPGAAGACDRYANHNGELVRVDPHIVLEQTVSHGGRLVPFQAGGGDWDGKIVLEPNVFVTAIGAGTTYPDYKPAPFIVSSEIDGVDMVTVVTEGIFSYCGVKVKIDTDRYLGPETATVRAQGEAIGHLTTSEYGSQMLSLGGVHHLTGGSKKEGRVTCDALMDLSNCKPVELTIDGGATVVVQAGYPPIVNGVAEERMRVGCGSATIGMFAKQWHGKVDEVVVVDDHITGVLSEHQAGKLLDIPDTGIKMKGRRSTPGRYFQVADPGTGWGGTNISDPLSVLGPFNPKEARPGLTMLMVSTTGEHAAYYELDEALRPIEKQMPPDLRFSVERIQENCEPALCTVLFMGGAGGSLRAGVTDNPVRLTRSVKDALTRVTSGGAPVYVWPGGGITFMVDVTQMPAGAFGYVPTPALVAPIEFTLRLSDYAALGGHMDHVRPLASLRDNTELRPMPYIPGRRT</sequence>
<dbReference type="Proteomes" id="UP001364224">
    <property type="component" value="Unassembled WGS sequence"/>
</dbReference>
<dbReference type="EMBL" id="JAZHRV010000001">
    <property type="protein sequence ID" value="MEH2557082.1"/>
    <property type="molecule type" value="Genomic_DNA"/>
</dbReference>
<evidence type="ECO:0000313" key="1">
    <source>
        <dbReference type="EMBL" id="MEH2557082.1"/>
    </source>
</evidence>
<protein>
    <recommendedName>
        <fullName evidence="3">6-hydroxynicotinate reductase</fullName>
    </recommendedName>
</protein>
<accession>A0ABU8BEW5</accession>
<comment type="caution">
    <text evidence="1">The sequence shown here is derived from an EMBL/GenBank/DDBJ whole genome shotgun (WGS) entry which is preliminary data.</text>
</comment>
<proteinExistence type="predicted"/>
<organism evidence="1 2">
    <name type="scientific">Bradyrhizobium algeriense</name>
    <dbReference type="NCBI Taxonomy" id="634784"/>
    <lineage>
        <taxon>Bacteria</taxon>
        <taxon>Pseudomonadati</taxon>
        <taxon>Pseudomonadota</taxon>
        <taxon>Alphaproteobacteria</taxon>
        <taxon>Hyphomicrobiales</taxon>
        <taxon>Nitrobacteraceae</taxon>
        <taxon>Bradyrhizobium</taxon>
    </lineage>
</organism>
<evidence type="ECO:0000313" key="2">
    <source>
        <dbReference type="Proteomes" id="UP001364224"/>
    </source>
</evidence>
<gene>
    <name evidence="1" type="ORF">V1286_004611</name>
</gene>
<dbReference type="RefSeq" id="WP_334482851.1">
    <property type="nucleotide sequence ID" value="NZ_JAZHRV010000001.1"/>
</dbReference>
<reference evidence="1 2" key="1">
    <citation type="submission" date="2024-02" db="EMBL/GenBank/DDBJ databases">
        <title>Adaptive strategies in a cosmopolitan and abundant soil bacterium.</title>
        <authorList>
            <person name="Carini P."/>
        </authorList>
    </citation>
    <scope>NUCLEOTIDE SEQUENCE [LARGE SCALE GENOMIC DNA]</scope>
    <source>
        <strain evidence="1 2">AZCC 1608</strain>
    </source>
</reference>